<dbReference type="AlphaFoldDB" id="A0A5B2WAM4"/>
<dbReference type="Pfam" id="PF06240">
    <property type="entry name" value="COXG"/>
    <property type="match status" value="1"/>
</dbReference>
<protein>
    <submittedName>
        <fullName evidence="3">Carbon monoxide dehydrogenase</fullName>
    </submittedName>
</protein>
<dbReference type="SUPFAM" id="SSF55961">
    <property type="entry name" value="Bet v1-like"/>
    <property type="match status" value="1"/>
</dbReference>
<comment type="caution">
    <text evidence="3">The sequence shown here is derived from an EMBL/GenBank/DDBJ whole genome shotgun (WGS) entry which is preliminary data.</text>
</comment>
<keyword evidence="4" id="KW-1185">Reference proteome</keyword>
<feature type="compositionally biased region" description="Low complexity" evidence="1">
    <location>
        <begin position="108"/>
        <end position="145"/>
    </location>
</feature>
<evidence type="ECO:0000256" key="1">
    <source>
        <dbReference type="SAM" id="MobiDB-lite"/>
    </source>
</evidence>
<sequence>MQLEHRFSVPAPVSVVWAALLDPARVAPCLPGASLASVEGQRFTGTVRVKVGPISLTYKGYGEFVETDEGARTLVIEASGRDVRGNGTAAAKVAVTLTSAPDDPAPADHPSADSPSADSPGDPSGDSPSGASDRPSAGASDGASDGVDRARMRTNAEVRTDLSVTGRPAQFGRGLIGEVGGRILESFAANLADVLSGAAADEPAAAPSARPELRVVSPRQPDAEPLDLLRTAGSPVLRRVGPVLVALLVLVVLWRRRRRRF</sequence>
<dbReference type="InterPro" id="IPR023393">
    <property type="entry name" value="START-like_dom_sf"/>
</dbReference>
<evidence type="ECO:0000313" key="3">
    <source>
        <dbReference type="EMBL" id="KAA2248881.1"/>
    </source>
</evidence>
<feature type="transmembrane region" description="Helical" evidence="2">
    <location>
        <begin position="236"/>
        <end position="254"/>
    </location>
</feature>
<dbReference type="EMBL" id="VUOB01000103">
    <property type="protein sequence ID" value="KAA2248881.1"/>
    <property type="molecule type" value="Genomic_DNA"/>
</dbReference>
<dbReference type="RefSeq" id="WP_149855062.1">
    <property type="nucleotide sequence ID" value="NZ_VUOB01000103.1"/>
</dbReference>
<dbReference type="PANTHER" id="PTHR38588:SF1">
    <property type="entry name" value="BLL0334 PROTEIN"/>
    <property type="match status" value="1"/>
</dbReference>
<keyword evidence="2" id="KW-0472">Membrane</keyword>
<reference evidence="3 4" key="1">
    <citation type="submission" date="2019-09" db="EMBL/GenBank/DDBJ databases">
        <title>Goodfellowia gen. nov., a new genus of the Pseudonocardineae related to Actinoalloteichus, containing Goodfellowia coeruleoviolacea gen. nov., comb. nov. gen. nov., comb. nov.</title>
        <authorList>
            <person name="Labeda D."/>
        </authorList>
    </citation>
    <scope>NUCLEOTIDE SEQUENCE [LARGE SCALE GENOMIC DNA]</scope>
    <source>
        <strain evidence="3 4">AN110305</strain>
    </source>
</reference>
<dbReference type="Gene3D" id="3.30.530.20">
    <property type="match status" value="1"/>
</dbReference>
<dbReference type="CDD" id="cd07823">
    <property type="entry name" value="SRPBCC_5"/>
    <property type="match status" value="1"/>
</dbReference>
<feature type="region of interest" description="Disordered" evidence="1">
    <location>
        <begin position="99"/>
        <end position="149"/>
    </location>
</feature>
<dbReference type="Proteomes" id="UP000323454">
    <property type="component" value="Unassembled WGS sequence"/>
</dbReference>
<proteinExistence type="predicted"/>
<keyword evidence="2" id="KW-0812">Transmembrane</keyword>
<dbReference type="OrthoDB" id="9808623at2"/>
<evidence type="ECO:0000313" key="4">
    <source>
        <dbReference type="Proteomes" id="UP000323454"/>
    </source>
</evidence>
<evidence type="ECO:0000256" key="2">
    <source>
        <dbReference type="SAM" id="Phobius"/>
    </source>
</evidence>
<dbReference type="PANTHER" id="PTHR38588">
    <property type="entry name" value="BLL0334 PROTEIN"/>
    <property type="match status" value="1"/>
</dbReference>
<accession>A0A5B2WAM4</accession>
<name>A0A5B2WAM4_9PSEU</name>
<reference evidence="3 4" key="2">
    <citation type="submission" date="2019-09" db="EMBL/GenBank/DDBJ databases">
        <authorList>
            <person name="Jin C."/>
        </authorList>
    </citation>
    <scope>NUCLEOTIDE SEQUENCE [LARGE SCALE GENOMIC DNA]</scope>
    <source>
        <strain evidence="3 4">AN110305</strain>
    </source>
</reference>
<gene>
    <name evidence="3" type="ORF">F0L68_39530</name>
</gene>
<keyword evidence="2" id="KW-1133">Transmembrane helix</keyword>
<dbReference type="InterPro" id="IPR010419">
    <property type="entry name" value="CO_DH_gsu"/>
</dbReference>
<organism evidence="3 4">
    <name type="scientific">Solihabitans fulvus</name>
    <dbReference type="NCBI Taxonomy" id="1892852"/>
    <lineage>
        <taxon>Bacteria</taxon>
        <taxon>Bacillati</taxon>
        <taxon>Actinomycetota</taxon>
        <taxon>Actinomycetes</taxon>
        <taxon>Pseudonocardiales</taxon>
        <taxon>Pseudonocardiaceae</taxon>
        <taxon>Solihabitans</taxon>
    </lineage>
</organism>